<name>A0AAE0JBX2_9PEZI</name>
<feature type="domain" description="ACT" evidence="10">
    <location>
        <begin position="316"/>
        <end position="390"/>
    </location>
</feature>
<evidence type="ECO:0000256" key="6">
    <source>
        <dbReference type="ARBA" id="ARBA00023239"/>
    </source>
</evidence>
<dbReference type="InterPro" id="IPR045865">
    <property type="entry name" value="ACT-like_dom_sf"/>
</dbReference>
<evidence type="ECO:0000313" key="12">
    <source>
        <dbReference type="Proteomes" id="UP001278500"/>
    </source>
</evidence>
<reference evidence="11" key="1">
    <citation type="journal article" date="2023" name="Mol. Phylogenet. Evol.">
        <title>Genome-scale phylogeny and comparative genomics of the fungal order Sordariales.</title>
        <authorList>
            <person name="Hensen N."/>
            <person name="Bonometti L."/>
            <person name="Westerberg I."/>
            <person name="Brannstrom I.O."/>
            <person name="Guillou S."/>
            <person name="Cros-Aarteil S."/>
            <person name="Calhoun S."/>
            <person name="Haridas S."/>
            <person name="Kuo A."/>
            <person name="Mondo S."/>
            <person name="Pangilinan J."/>
            <person name="Riley R."/>
            <person name="LaButti K."/>
            <person name="Andreopoulos B."/>
            <person name="Lipzen A."/>
            <person name="Chen C."/>
            <person name="Yan M."/>
            <person name="Daum C."/>
            <person name="Ng V."/>
            <person name="Clum A."/>
            <person name="Steindorff A."/>
            <person name="Ohm R.A."/>
            <person name="Martin F."/>
            <person name="Silar P."/>
            <person name="Natvig D.O."/>
            <person name="Lalanne C."/>
            <person name="Gautier V."/>
            <person name="Ament-Velasquez S.L."/>
            <person name="Kruys A."/>
            <person name="Hutchinson M.I."/>
            <person name="Powell A.J."/>
            <person name="Barry K."/>
            <person name="Miller A.N."/>
            <person name="Grigoriev I.V."/>
            <person name="Debuchy R."/>
            <person name="Gladieux P."/>
            <person name="Hiltunen Thoren M."/>
            <person name="Johannesson H."/>
        </authorList>
    </citation>
    <scope>NUCLEOTIDE SEQUENCE</scope>
    <source>
        <strain evidence="11">CBS 560.94</strain>
    </source>
</reference>
<evidence type="ECO:0000256" key="3">
    <source>
        <dbReference type="ARBA" id="ARBA00022605"/>
    </source>
</evidence>
<dbReference type="FunFam" id="3.30.70.260:FF:000066">
    <property type="entry name" value="Chorismate mutase/prephenate dehydratase"/>
    <property type="match status" value="1"/>
</dbReference>
<organism evidence="11 12">
    <name type="scientific">Neurospora tetraspora</name>
    <dbReference type="NCBI Taxonomy" id="94610"/>
    <lineage>
        <taxon>Eukaryota</taxon>
        <taxon>Fungi</taxon>
        <taxon>Dikarya</taxon>
        <taxon>Ascomycota</taxon>
        <taxon>Pezizomycotina</taxon>
        <taxon>Sordariomycetes</taxon>
        <taxon>Sordariomycetidae</taxon>
        <taxon>Sordariales</taxon>
        <taxon>Sordariaceae</taxon>
        <taxon>Neurospora</taxon>
    </lineage>
</organism>
<dbReference type="CDD" id="cd04905">
    <property type="entry name" value="ACT_CM-PDT"/>
    <property type="match status" value="1"/>
</dbReference>
<evidence type="ECO:0000256" key="2">
    <source>
        <dbReference type="ARBA" id="ARBA00013147"/>
    </source>
</evidence>
<dbReference type="EMBL" id="JAUEPP010000006">
    <property type="protein sequence ID" value="KAK3340839.1"/>
    <property type="molecule type" value="Genomic_DNA"/>
</dbReference>
<dbReference type="InterPro" id="IPR001086">
    <property type="entry name" value="Preph_deHydtase"/>
</dbReference>
<evidence type="ECO:0000256" key="8">
    <source>
        <dbReference type="SAM" id="MobiDB-lite"/>
    </source>
</evidence>
<keyword evidence="5" id="KW-0584">Phenylalanine biosynthesis</keyword>
<evidence type="ECO:0000256" key="5">
    <source>
        <dbReference type="ARBA" id="ARBA00023222"/>
    </source>
</evidence>
<dbReference type="GO" id="GO:0005737">
    <property type="term" value="C:cytoplasm"/>
    <property type="evidence" value="ECO:0007669"/>
    <property type="project" value="TreeGrafter"/>
</dbReference>
<feature type="domain" description="Prephenate dehydratase" evidence="9">
    <location>
        <begin position="25"/>
        <end position="239"/>
    </location>
</feature>
<dbReference type="GeneID" id="87862094"/>
<proteinExistence type="predicted"/>
<feature type="compositionally biased region" description="Basic and acidic residues" evidence="8">
    <location>
        <begin position="297"/>
        <end position="306"/>
    </location>
</feature>
<dbReference type="PANTHER" id="PTHR21022:SF19">
    <property type="entry name" value="PREPHENATE DEHYDRATASE-RELATED"/>
    <property type="match status" value="1"/>
</dbReference>
<dbReference type="AlphaFoldDB" id="A0AAE0JBX2"/>
<dbReference type="PROSITE" id="PS51171">
    <property type="entry name" value="PREPHENATE_DEHYDR_3"/>
    <property type="match status" value="1"/>
</dbReference>
<dbReference type="SUPFAM" id="SSF55021">
    <property type="entry name" value="ACT-like"/>
    <property type="match status" value="1"/>
</dbReference>
<comment type="catalytic activity">
    <reaction evidence="7">
        <text>prephenate + H(+) = 3-phenylpyruvate + CO2 + H2O</text>
        <dbReference type="Rhea" id="RHEA:21648"/>
        <dbReference type="ChEBI" id="CHEBI:15377"/>
        <dbReference type="ChEBI" id="CHEBI:15378"/>
        <dbReference type="ChEBI" id="CHEBI:16526"/>
        <dbReference type="ChEBI" id="CHEBI:18005"/>
        <dbReference type="ChEBI" id="CHEBI:29934"/>
        <dbReference type="EC" id="4.2.1.51"/>
    </reaction>
</comment>
<comment type="pathway">
    <text evidence="1">Amino-acid biosynthesis; L-phenylalanine biosynthesis; phenylpyruvate from prephenate: step 1/1.</text>
</comment>
<gene>
    <name evidence="11" type="ORF">B0H65DRAFT_431338</name>
</gene>
<comment type="caution">
    <text evidence="11">The sequence shown here is derived from an EMBL/GenBank/DDBJ whole genome shotgun (WGS) entry which is preliminary data.</text>
</comment>
<dbReference type="Proteomes" id="UP001278500">
    <property type="component" value="Unassembled WGS sequence"/>
</dbReference>
<feature type="region of interest" description="Disordered" evidence="8">
    <location>
        <begin position="243"/>
        <end position="306"/>
    </location>
</feature>
<evidence type="ECO:0000256" key="4">
    <source>
        <dbReference type="ARBA" id="ARBA00023141"/>
    </source>
</evidence>
<dbReference type="EC" id="4.2.1.51" evidence="2"/>
<dbReference type="GO" id="GO:0004664">
    <property type="term" value="F:prephenate dehydratase activity"/>
    <property type="evidence" value="ECO:0007669"/>
    <property type="project" value="UniProtKB-EC"/>
</dbReference>
<sequence>MGSEGTVEWAWDNLKGSSRKTDTKTIQLEGTLKGFDMATGLILPKTDIDLGLWQHEWELIPTTTIRDVFDEVQASNVDFGVAPFENSTHGTVSFTLDCLADRASTYPNITICGEAYLDVHHFLLGRRKPSSSSSPSPPYNVDETAKATPLTSLSHVKRVYSHPQAFGQTAKFFATYLKGVETIEVSSTSKAAELAAADASGSSAAVASEVAGEMAGLDVLARCIEDREDNTTRFFVLRRRPCSSRSDDGVEQEVSLPEGLPWTTDRAESLPVSSASGGSPVSMSPRPSSSVSGSNGGRDDDTEKGGAYKGLYKSMVSFTVPHHTPGALADVLGCFKRRGLNLTSINSLPSLIAPFQYLFFVEFEGNRWDDPEGRVSGLVGDVEWVEGVAERWRWLGSWLNQRRR</sequence>
<evidence type="ECO:0000256" key="1">
    <source>
        <dbReference type="ARBA" id="ARBA00004741"/>
    </source>
</evidence>
<keyword evidence="4" id="KW-0057">Aromatic amino acid biosynthesis</keyword>
<dbReference type="PROSITE" id="PS51671">
    <property type="entry name" value="ACT"/>
    <property type="match status" value="1"/>
</dbReference>
<dbReference type="RefSeq" id="XP_062679781.1">
    <property type="nucleotide sequence ID" value="XM_062824940.1"/>
</dbReference>
<keyword evidence="6" id="KW-0456">Lyase</keyword>
<dbReference type="SUPFAM" id="SSF53850">
    <property type="entry name" value="Periplasmic binding protein-like II"/>
    <property type="match status" value="1"/>
</dbReference>
<dbReference type="PANTHER" id="PTHR21022">
    <property type="entry name" value="PREPHENATE DEHYDRATASE P PROTEIN"/>
    <property type="match status" value="1"/>
</dbReference>
<keyword evidence="12" id="KW-1185">Reference proteome</keyword>
<evidence type="ECO:0000259" key="10">
    <source>
        <dbReference type="PROSITE" id="PS51671"/>
    </source>
</evidence>
<protein>
    <recommendedName>
        <fullName evidence="2">prephenate dehydratase</fullName>
        <ecNumber evidence="2">4.2.1.51</ecNumber>
    </recommendedName>
</protein>
<evidence type="ECO:0000313" key="11">
    <source>
        <dbReference type="EMBL" id="KAK3340839.1"/>
    </source>
</evidence>
<dbReference type="Gene3D" id="3.40.190.10">
    <property type="entry name" value="Periplasmic binding protein-like II"/>
    <property type="match status" value="2"/>
</dbReference>
<feature type="compositionally biased region" description="Low complexity" evidence="8">
    <location>
        <begin position="269"/>
        <end position="293"/>
    </location>
</feature>
<keyword evidence="3" id="KW-0028">Amino-acid biosynthesis</keyword>
<evidence type="ECO:0000259" key="9">
    <source>
        <dbReference type="PROSITE" id="PS51171"/>
    </source>
</evidence>
<evidence type="ECO:0000256" key="7">
    <source>
        <dbReference type="ARBA" id="ARBA00047848"/>
    </source>
</evidence>
<reference evidence="11" key="2">
    <citation type="submission" date="2023-06" db="EMBL/GenBank/DDBJ databases">
        <authorList>
            <consortium name="Lawrence Berkeley National Laboratory"/>
            <person name="Haridas S."/>
            <person name="Hensen N."/>
            <person name="Bonometti L."/>
            <person name="Westerberg I."/>
            <person name="Brannstrom I.O."/>
            <person name="Guillou S."/>
            <person name="Cros-Aarteil S."/>
            <person name="Calhoun S."/>
            <person name="Kuo A."/>
            <person name="Mondo S."/>
            <person name="Pangilinan J."/>
            <person name="Riley R."/>
            <person name="Labutti K."/>
            <person name="Andreopoulos B."/>
            <person name="Lipzen A."/>
            <person name="Chen C."/>
            <person name="Yanf M."/>
            <person name="Daum C."/>
            <person name="Ng V."/>
            <person name="Clum A."/>
            <person name="Steindorff A."/>
            <person name="Ohm R."/>
            <person name="Martin F."/>
            <person name="Silar P."/>
            <person name="Natvig D."/>
            <person name="Lalanne C."/>
            <person name="Gautier V."/>
            <person name="Ament-Velasquez S.L."/>
            <person name="Kruys A."/>
            <person name="Hutchinson M.I."/>
            <person name="Powell A.J."/>
            <person name="Barry K."/>
            <person name="Miller A.N."/>
            <person name="Grigoriev I.V."/>
            <person name="Debuchy R."/>
            <person name="Gladieux P."/>
            <person name="Thoren M.H."/>
            <person name="Johannesson H."/>
        </authorList>
    </citation>
    <scope>NUCLEOTIDE SEQUENCE</scope>
    <source>
        <strain evidence="11">CBS 560.94</strain>
    </source>
</reference>
<accession>A0AAE0JBX2</accession>
<dbReference type="GO" id="GO:0009094">
    <property type="term" value="P:L-phenylalanine biosynthetic process"/>
    <property type="evidence" value="ECO:0007669"/>
    <property type="project" value="UniProtKB-KW"/>
</dbReference>
<dbReference type="Pfam" id="PF00800">
    <property type="entry name" value="PDT"/>
    <property type="match status" value="1"/>
</dbReference>
<dbReference type="FunFam" id="3.40.190.10:FF:000034">
    <property type="entry name" value="Chorismate mutase/prephenate dehydratase"/>
    <property type="match status" value="1"/>
</dbReference>
<dbReference type="InterPro" id="IPR002912">
    <property type="entry name" value="ACT_dom"/>
</dbReference>
<dbReference type="CDD" id="cd13532">
    <property type="entry name" value="PBP2_PDT_like"/>
    <property type="match status" value="1"/>
</dbReference>
<dbReference type="Gene3D" id="3.30.70.260">
    <property type="match status" value="1"/>
</dbReference>